<proteinExistence type="predicted"/>
<evidence type="ECO:0000256" key="1">
    <source>
        <dbReference type="SAM" id="Phobius"/>
    </source>
</evidence>
<dbReference type="Proteomes" id="UP001501721">
    <property type="component" value="Unassembled WGS sequence"/>
</dbReference>
<gene>
    <name evidence="2" type="ORF">GCM10010422_56130</name>
</gene>
<reference evidence="2 3" key="1">
    <citation type="journal article" date="2019" name="Int. J. Syst. Evol. Microbiol.">
        <title>The Global Catalogue of Microorganisms (GCM) 10K type strain sequencing project: providing services to taxonomists for standard genome sequencing and annotation.</title>
        <authorList>
            <consortium name="The Broad Institute Genomics Platform"/>
            <consortium name="The Broad Institute Genome Sequencing Center for Infectious Disease"/>
            <person name="Wu L."/>
            <person name="Ma J."/>
        </authorList>
    </citation>
    <scope>NUCLEOTIDE SEQUENCE [LARGE SCALE GENOMIC DNA]</scope>
    <source>
        <strain evidence="2 3">JCM 6923</strain>
    </source>
</reference>
<feature type="transmembrane region" description="Helical" evidence="1">
    <location>
        <begin position="262"/>
        <end position="283"/>
    </location>
</feature>
<keyword evidence="1" id="KW-1133">Transmembrane helix</keyword>
<keyword evidence="1" id="KW-0472">Membrane</keyword>
<feature type="transmembrane region" description="Helical" evidence="1">
    <location>
        <begin position="184"/>
        <end position="204"/>
    </location>
</feature>
<sequence length="311" mass="32753">MPPRLRSALSAVLITLSCLLVPFGALALWATYGLTDTGRYVTTMAPLATDPDVREAVADAVGDSLLREAGGRLDTGPLRGSVRPFVHDAVRSFTQTQAFRLAWDAGNRVTHDAVLRALRDDRDEAAAEPVTVDFAPVTAQVKQQLSDEHIPLAARIPVQHTAVAVLPADELTSLRKGFHVLEVAGFWLPLAAVAFAAAGIALAVRRRRAIAATALGTALGGALLGLAVAVGRALTLAGLPGDVPRPAAGAVYDALTGTLRTVSWLLLGLGLTVALTTWLTRNLRPARLVRRLRGPKEPAPAPAQEPTRVQA</sequence>
<dbReference type="EMBL" id="BAAATL010000029">
    <property type="protein sequence ID" value="GAA2499985.1"/>
    <property type="molecule type" value="Genomic_DNA"/>
</dbReference>
<dbReference type="RefSeq" id="WP_346078027.1">
    <property type="nucleotide sequence ID" value="NZ_BAAATL010000029.1"/>
</dbReference>
<evidence type="ECO:0000313" key="3">
    <source>
        <dbReference type="Proteomes" id="UP001501721"/>
    </source>
</evidence>
<organism evidence="2 3">
    <name type="scientific">Streptomyces graminearus</name>
    <dbReference type="NCBI Taxonomy" id="284030"/>
    <lineage>
        <taxon>Bacteria</taxon>
        <taxon>Bacillati</taxon>
        <taxon>Actinomycetota</taxon>
        <taxon>Actinomycetes</taxon>
        <taxon>Kitasatosporales</taxon>
        <taxon>Streptomycetaceae</taxon>
        <taxon>Streptomyces</taxon>
    </lineage>
</organism>
<protein>
    <recommendedName>
        <fullName evidence="4">Integral membrane protein</fullName>
    </recommendedName>
</protein>
<name>A0ABN3MDM2_9ACTN</name>
<feature type="transmembrane region" description="Helical" evidence="1">
    <location>
        <begin position="211"/>
        <end position="234"/>
    </location>
</feature>
<keyword evidence="1" id="KW-0812">Transmembrane</keyword>
<comment type="caution">
    <text evidence="2">The sequence shown here is derived from an EMBL/GenBank/DDBJ whole genome shotgun (WGS) entry which is preliminary data.</text>
</comment>
<dbReference type="PROSITE" id="PS51257">
    <property type="entry name" value="PROKAR_LIPOPROTEIN"/>
    <property type="match status" value="1"/>
</dbReference>
<keyword evidence="3" id="KW-1185">Reference proteome</keyword>
<evidence type="ECO:0008006" key="4">
    <source>
        <dbReference type="Google" id="ProtNLM"/>
    </source>
</evidence>
<accession>A0ABN3MDM2</accession>
<evidence type="ECO:0000313" key="2">
    <source>
        <dbReference type="EMBL" id="GAA2499985.1"/>
    </source>
</evidence>